<protein>
    <submittedName>
        <fullName evidence="3">DUF1846 domain-containing protein</fullName>
    </submittedName>
</protein>
<organism evidence="3 4">
    <name type="scientific">Candidatus Ornithospirochaeta stercoravium</name>
    <dbReference type="NCBI Taxonomy" id="2840897"/>
    <lineage>
        <taxon>Bacteria</taxon>
        <taxon>Pseudomonadati</taxon>
        <taxon>Spirochaetota</taxon>
        <taxon>Spirochaetia</taxon>
        <taxon>Spirochaetales</taxon>
        <taxon>Spirochaetaceae</taxon>
        <taxon>Spirochaetaceae incertae sedis</taxon>
        <taxon>Candidatus Ornithospirochaeta</taxon>
    </lineage>
</organism>
<reference evidence="3" key="1">
    <citation type="submission" date="2020-10" db="EMBL/GenBank/DDBJ databases">
        <authorList>
            <person name="Gilroy R."/>
        </authorList>
    </citation>
    <scope>NUCLEOTIDE SEQUENCE</scope>
    <source>
        <strain evidence="3">14700</strain>
    </source>
</reference>
<dbReference type="Gene3D" id="1.20.1570.10">
    <property type="entry name" value="dip2346 domain like"/>
    <property type="match status" value="1"/>
</dbReference>
<dbReference type="InterPro" id="IPR048496">
    <property type="entry name" value="DUF1846_N"/>
</dbReference>
<dbReference type="Pfam" id="PF08903">
    <property type="entry name" value="DUF1846"/>
    <property type="match status" value="1"/>
</dbReference>
<evidence type="ECO:0000259" key="2">
    <source>
        <dbReference type="Pfam" id="PF20921"/>
    </source>
</evidence>
<accession>A0A9D9I9Q9</accession>
<feature type="domain" description="DUF1846" evidence="2">
    <location>
        <begin position="341"/>
        <end position="500"/>
    </location>
</feature>
<evidence type="ECO:0000313" key="4">
    <source>
        <dbReference type="Proteomes" id="UP000810292"/>
    </source>
</evidence>
<evidence type="ECO:0000259" key="1">
    <source>
        <dbReference type="Pfam" id="PF08903"/>
    </source>
</evidence>
<sequence length="505" mass="55645">MHSKGFDSKRYVEEQTKYILERVRESSSGHLYIECGGKLLHDKHASRVLPGFDENNKMKVFQSLKDSLDIIICIYAGDIERGKIRSDFGISYDADVLKMIDDFASYGIKCDKVVITRYENQVAADNFRNKLERMGIHVYTHLATPGYPSNIDVVVSDNGYGRNEYIPVSAPVVVVTAPGPGSGKLATCLSQMYHESKMGMKPGYSKLETFPIWNLPLDHPVNIAYEAATADIGDVNLIDHFHLQAYNKVAVNYSRDLEAFPLLARILEKITGECVYKSPTDMGVNRCGFGITDDEVCRKAGQDEIIRRYFAIRTDYVAGRADKDTVNRISAIMDKAGLKPEDRSVVMPAREALDKAIAEGKGKNGTVCAAAIELPDGKIVTAHNSITLHACSALLLNALKVMAGIPKEKDLISKNVINSITAMKRDILSGKGVSMNLDEILIALAMSASEDKDAAKAIEELPKLKDAEVHLTHIPSNGDMSGLRKLGLLYTSDPQYPARNIEKRG</sequence>
<dbReference type="AlphaFoldDB" id="A0A9D9I9Q9"/>
<comment type="caution">
    <text evidence="3">The sequence shown here is derived from an EMBL/GenBank/DDBJ whole genome shotgun (WGS) entry which is preliminary data.</text>
</comment>
<feature type="domain" description="DUF1846" evidence="1">
    <location>
        <begin position="5"/>
        <end position="336"/>
    </location>
</feature>
<dbReference type="Gene3D" id="3.40.140.40">
    <property type="entry name" value="Domain of unknown function (DUF1846), C-terminal subdomain"/>
    <property type="match status" value="1"/>
</dbReference>
<dbReference type="Proteomes" id="UP000810292">
    <property type="component" value="Unassembled WGS sequence"/>
</dbReference>
<dbReference type="NCBIfam" id="NF010184">
    <property type="entry name" value="PRK13663.1"/>
    <property type="match status" value="1"/>
</dbReference>
<dbReference type="Gene3D" id="3.10.630.10">
    <property type="entry name" value="dip2346 domain like"/>
    <property type="match status" value="1"/>
</dbReference>
<reference evidence="3" key="2">
    <citation type="journal article" date="2021" name="PeerJ">
        <title>Extensive microbial diversity within the chicken gut microbiome revealed by metagenomics and culture.</title>
        <authorList>
            <person name="Gilroy R."/>
            <person name="Ravi A."/>
            <person name="Getino M."/>
            <person name="Pursley I."/>
            <person name="Horton D.L."/>
            <person name="Alikhan N.F."/>
            <person name="Baker D."/>
            <person name="Gharbi K."/>
            <person name="Hall N."/>
            <person name="Watson M."/>
            <person name="Adriaenssens E.M."/>
            <person name="Foster-Nyarko E."/>
            <person name="Jarju S."/>
            <person name="Secka A."/>
            <person name="Antonio M."/>
            <person name="Oren A."/>
            <person name="Chaudhuri R.R."/>
            <person name="La Ragione R."/>
            <person name="Hildebrand F."/>
            <person name="Pallen M.J."/>
        </authorList>
    </citation>
    <scope>NUCLEOTIDE SEQUENCE</scope>
    <source>
        <strain evidence="3">14700</strain>
    </source>
</reference>
<proteinExistence type="predicted"/>
<dbReference type="EMBL" id="JADIMF010000006">
    <property type="protein sequence ID" value="MBO8468246.1"/>
    <property type="molecule type" value="Genomic_DNA"/>
</dbReference>
<evidence type="ECO:0000313" key="3">
    <source>
        <dbReference type="EMBL" id="MBO8468246.1"/>
    </source>
</evidence>
<dbReference type="Pfam" id="PF20921">
    <property type="entry name" value="DUF1846_C"/>
    <property type="match status" value="1"/>
</dbReference>
<dbReference type="InterPro" id="IPR048441">
    <property type="entry name" value="DUF1846_C"/>
</dbReference>
<gene>
    <name evidence="3" type="ORF">IAA72_00490</name>
</gene>
<name>A0A9D9I9Q9_9SPIO</name>